<evidence type="ECO:0000313" key="6">
    <source>
        <dbReference type="Proteomes" id="UP001596915"/>
    </source>
</evidence>
<evidence type="ECO:0000259" key="4">
    <source>
        <dbReference type="Pfam" id="PF01370"/>
    </source>
</evidence>
<gene>
    <name evidence="5" type="ORF">ACFQ2K_48220</name>
</gene>
<keyword evidence="6" id="KW-1185">Reference proteome</keyword>
<evidence type="ECO:0000256" key="2">
    <source>
        <dbReference type="ARBA" id="ARBA00023002"/>
    </source>
</evidence>
<accession>A0ABW2XBQ0</accession>
<dbReference type="SUPFAM" id="SSF51735">
    <property type="entry name" value="NAD(P)-binding Rossmann-fold domains"/>
    <property type="match status" value="1"/>
</dbReference>
<keyword evidence="3" id="KW-0520">NAD</keyword>
<protein>
    <submittedName>
        <fullName evidence="5">NAD-dependent epimerase/dehydratase family protein</fullName>
    </submittedName>
</protein>
<evidence type="ECO:0000256" key="3">
    <source>
        <dbReference type="ARBA" id="ARBA00023027"/>
    </source>
</evidence>
<evidence type="ECO:0000313" key="5">
    <source>
        <dbReference type="EMBL" id="MFD0629254.1"/>
    </source>
</evidence>
<organism evidence="5 6">
    <name type="scientific">Streptomyces sanglieri</name>
    <dbReference type="NCBI Taxonomy" id="193460"/>
    <lineage>
        <taxon>Bacteria</taxon>
        <taxon>Bacillati</taxon>
        <taxon>Actinomycetota</taxon>
        <taxon>Actinomycetes</taxon>
        <taxon>Kitasatosporales</taxon>
        <taxon>Streptomycetaceae</taxon>
        <taxon>Streptomyces</taxon>
    </lineage>
</organism>
<dbReference type="InterPro" id="IPR001509">
    <property type="entry name" value="Epimerase_deHydtase"/>
</dbReference>
<dbReference type="Gene3D" id="3.40.50.720">
    <property type="entry name" value="NAD(P)-binding Rossmann-like Domain"/>
    <property type="match status" value="1"/>
</dbReference>
<sequence>MTRQGAHATGSVDTTRILLTGAAGRVGTQLRPLAAREGRTLRLLDITMPPAVEGSGAEETVIASLTDAEALLEACRGVSAIVHLGGQSVESSLDDVLDRNVRGTLNLLEAARLAGVPRVVLASSTHAVGFHQYDGTPVAANAPPRPDTLYGWSKAAIESAGRLYHDRFGMDIICLRIGSWFPMPNGMRGLSTWLSPADGHRLVEACLSCREPGYRIVWGVSRNTRGWVSLAEGEAIGYHPLDDAEQFAPEVIGRCGAPDPADPIAARLGGAWCALPLGRTW</sequence>
<dbReference type="EMBL" id="JBHTGL010000008">
    <property type="protein sequence ID" value="MFD0629254.1"/>
    <property type="molecule type" value="Genomic_DNA"/>
</dbReference>
<reference evidence="6" key="1">
    <citation type="journal article" date="2019" name="Int. J. Syst. Evol. Microbiol.">
        <title>The Global Catalogue of Microorganisms (GCM) 10K type strain sequencing project: providing services to taxonomists for standard genome sequencing and annotation.</title>
        <authorList>
            <consortium name="The Broad Institute Genomics Platform"/>
            <consortium name="The Broad Institute Genome Sequencing Center for Infectious Disease"/>
            <person name="Wu L."/>
            <person name="Ma J."/>
        </authorList>
    </citation>
    <scope>NUCLEOTIDE SEQUENCE [LARGE SCALE GENOMIC DNA]</scope>
    <source>
        <strain evidence="6">JCM 12607</strain>
    </source>
</reference>
<dbReference type="PANTHER" id="PTHR43103:SF5">
    <property type="entry name" value="4-EPIMERASE, PUTATIVE (AFU_ORTHOLOGUE AFUA_7G00360)-RELATED"/>
    <property type="match status" value="1"/>
</dbReference>
<dbReference type="InterPro" id="IPR036291">
    <property type="entry name" value="NAD(P)-bd_dom_sf"/>
</dbReference>
<dbReference type="PANTHER" id="PTHR43103">
    <property type="entry name" value="NUCLEOSIDE-DIPHOSPHATE-SUGAR EPIMERASE"/>
    <property type="match status" value="1"/>
</dbReference>
<dbReference type="Pfam" id="PF01370">
    <property type="entry name" value="Epimerase"/>
    <property type="match status" value="1"/>
</dbReference>
<feature type="domain" description="NAD-dependent epimerase/dehydratase" evidence="4">
    <location>
        <begin position="17"/>
        <end position="181"/>
    </location>
</feature>
<keyword evidence="2" id="KW-0560">Oxidoreductase</keyword>
<dbReference type="Proteomes" id="UP001596915">
    <property type="component" value="Unassembled WGS sequence"/>
</dbReference>
<evidence type="ECO:0000256" key="1">
    <source>
        <dbReference type="ARBA" id="ARBA00007637"/>
    </source>
</evidence>
<comment type="similarity">
    <text evidence="1">Belongs to the NAD(P)-dependent epimerase/dehydratase family.</text>
</comment>
<proteinExistence type="inferred from homology"/>
<name>A0ABW2XBQ0_9ACTN</name>
<dbReference type="CDD" id="cd08946">
    <property type="entry name" value="SDR_e"/>
    <property type="match status" value="1"/>
</dbReference>
<comment type="caution">
    <text evidence="5">The sequence shown here is derived from an EMBL/GenBank/DDBJ whole genome shotgun (WGS) entry which is preliminary data.</text>
</comment>